<gene>
    <name evidence="1" type="ORF">V1525DRAFT_432258</name>
</gene>
<evidence type="ECO:0000313" key="1">
    <source>
        <dbReference type="EMBL" id="KAK9237935.1"/>
    </source>
</evidence>
<protein>
    <submittedName>
        <fullName evidence="1">Uncharacterized protein</fullName>
    </submittedName>
</protein>
<evidence type="ECO:0000313" key="2">
    <source>
        <dbReference type="Proteomes" id="UP001433508"/>
    </source>
</evidence>
<accession>A0ACC3T310</accession>
<dbReference type="EMBL" id="MU971362">
    <property type="protein sequence ID" value="KAK9237935.1"/>
    <property type="molecule type" value="Genomic_DNA"/>
</dbReference>
<name>A0ACC3T310_LIPKO</name>
<organism evidence="1 2">
    <name type="scientific">Lipomyces kononenkoae</name>
    <name type="common">Yeast</name>
    <dbReference type="NCBI Taxonomy" id="34357"/>
    <lineage>
        <taxon>Eukaryota</taxon>
        <taxon>Fungi</taxon>
        <taxon>Dikarya</taxon>
        <taxon>Ascomycota</taxon>
        <taxon>Saccharomycotina</taxon>
        <taxon>Lipomycetes</taxon>
        <taxon>Lipomycetales</taxon>
        <taxon>Lipomycetaceae</taxon>
        <taxon>Lipomyces</taxon>
    </lineage>
</organism>
<dbReference type="Proteomes" id="UP001433508">
    <property type="component" value="Unassembled WGS sequence"/>
</dbReference>
<sequence>MSTEVRDLSDVHRALIQAFIVNRNFGAQELRKAIASILTVSNQIAENTEDVPEIRARDITEEQVDDYIAVANSALYRLDFEIRCSKDSDNSLTWQLVRQLLCAYKFCIFH</sequence>
<keyword evidence="2" id="KW-1185">Reference proteome</keyword>
<reference evidence="2" key="1">
    <citation type="journal article" date="2024" name="Front. Bioeng. Biotechnol.">
        <title>Genome-scale model development and genomic sequencing of the oleaginous clade Lipomyces.</title>
        <authorList>
            <person name="Czajka J.J."/>
            <person name="Han Y."/>
            <person name="Kim J."/>
            <person name="Mondo S.J."/>
            <person name="Hofstad B.A."/>
            <person name="Robles A."/>
            <person name="Haridas S."/>
            <person name="Riley R."/>
            <person name="LaButti K."/>
            <person name="Pangilinan J."/>
            <person name="Andreopoulos W."/>
            <person name="Lipzen A."/>
            <person name="Yan J."/>
            <person name="Wang M."/>
            <person name="Ng V."/>
            <person name="Grigoriev I.V."/>
            <person name="Spatafora J.W."/>
            <person name="Magnuson J.K."/>
            <person name="Baker S.E."/>
            <person name="Pomraning K.R."/>
        </authorList>
    </citation>
    <scope>NUCLEOTIDE SEQUENCE [LARGE SCALE GENOMIC DNA]</scope>
    <source>
        <strain evidence="2">CBS 7786</strain>
    </source>
</reference>
<proteinExistence type="predicted"/>
<comment type="caution">
    <text evidence="1">The sequence shown here is derived from an EMBL/GenBank/DDBJ whole genome shotgun (WGS) entry which is preliminary data.</text>
</comment>